<organism evidence="1 2">
    <name type="scientific">Scortum barcoo</name>
    <name type="common">barcoo grunter</name>
    <dbReference type="NCBI Taxonomy" id="214431"/>
    <lineage>
        <taxon>Eukaryota</taxon>
        <taxon>Metazoa</taxon>
        <taxon>Chordata</taxon>
        <taxon>Craniata</taxon>
        <taxon>Vertebrata</taxon>
        <taxon>Euteleostomi</taxon>
        <taxon>Actinopterygii</taxon>
        <taxon>Neopterygii</taxon>
        <taxon>Teleostei</taxon>
        <taxon>Neoteleostei</taxon>
        <taxon>Acanthomorphata</taxon>
        <taxon>Eupercaria</taxon>
        <taxon>Centrarchiformes</taxon>
        <taxon>Terapontoidei</taxon>
        <taxon>Terapontidae</taxon>
        <taxon>Scortum</taxon>
    </lineage>
</organism>
<reference evidence="1" key="1">
    <citation type="submission" date="2022-04" db="EMBL/GenBank/DDBJ databases">
        <title>Jade perch genome.</title>
        <authorList>
            <person name="Chao B."/>
        </authorList>
    </citation>
    <scope>NUCLEOTIDE SEQUENCE</scope>
    <source>
        <strain evidence="1">CB-2022</strain>
    </source>
</reference>
<name>A0ACB8VAZ6_9TELE</name>
<dbReference type="EMBL" id="CM041553">
    <property type="protein sequence ID" value="KAI3352530.1"/>
    <property type="molecule type" value="Genomic_DNA"/>
</dbReference>
<protein>
    <submittedName>
        <fullName evidence="1">Uncharacterized protein</fullName>
    </submittedName>
</protein>
<gene>
    <name evidence="1" type="ORF">L3Q82_005471</name>
</gene>
<comment type="caution">
    <text evidence="1">The sequence shown here is derived from an EMBL/GenBank/DDBJ whole genome shotgun (WGS) entry which is preliminary data.</text>
</comment>
<accession>A0ACB8VAZ6</accession>
<sequence>MRQQFPLTHTSAPQQQPQQQQQQQQQQQKGVALQQKVQQMQQHQQQPSPRSKAEPFSTGCLRESPSPLMMHSPQMPQFHTMGQQSPSQAKKHEPRSNLVAVKEEKPSHSPVLPPSSFSPAMRQDTHKPDNKHRIDLKSLDGSRPGSRLPDSPAPPCSQQDNKIKQEPKTPIAPKKTQDVKLKNMGSWASLAQRSQSTPASSVRSSSDSFEQFRRAAREKEERERQLKAQAEQARREQEKLRRDDEDTMEQARRAQDDARRRQPEQQSPLAPTPPASTPPTHSPQAPPTQPQAPPPSSSAAQNTPDQQREMARRREQERRRREAMADTIDINFQSDLMAIFEENLALRCDRPSSPGPARIWINLINEFTDTGYEVKERTGTDDQRLRFSPQIDTQWIQSPVKASDFRLVPTTPLVSS</sequence>
<proteinExistence type="predicted"/>
<evidence type="ECO:0000313" key="1">
    <source>
        <dbReference type="EMBL" id="KAI3352530.1"/>
    </source>
</evidence>
<evidence type="ECO:0000313" key="2">
    <source>
        <dbReference type="Proteomes" id="UP000831701"/>
    </source>
</evidence>
<keyword evidence="2" id="KW-1185">Reference proteome</keyword>
<dbReference type="Proteomes" id="UP000831701">
    <property type="component" value="Chromosome 23"/>
</dbReference>